<proteinExistence type="inferred from homology"/>
<feature type="domain" description="Inositol polyphosphate-related phosphatase" evidence="4">
    <location>
        <begin position="104"/>
        <end position="462"/>
    </location>
</feature>
<dbReference type="GO" id="GO:0034485">
    <property type="term" value="F:phosphatidylinositol-3,4,5-trisphosphate 5-phosphatase activity"/>
    <property type="evidence" value="ECO:0007669"/>
    <property type="project" value="TreeGrafter"/>
</dbReference>
<comment type="similarity">
    <text evidence="1">Belongs to the inositol polyphosphate 5-phosphatase family.</text>
</comment>
<dbReference type="EMBL" id="JACMSC010000015">
    <property type="protein sequence ID" value="KAG6485379.1"/>
    <property type="molecule type" value="Genomic_DNA"/>
</dbReference>
<dbReference type="InterPro" id="IPR000300">
    <property type="entry name" value="IPPc"/>
</dbReference>
<comment type="caution">
    <text evidence="5">The sequence shown here is derived from an EMBL/GenBank/DDBJ whole genome shotgun (WGS) entry which is preliminary data.</text>
</comment>
<evidence type="ECO:0000256" key="3">
    <source>
        <dbReference type="SAM" id="MobiDB-lite"/>
    </source>
</evidence>
<dbReference type="InterPro" id="IPR045849">
    <property type="entry name" value="IP5P_plant"/>
</dbReference>
<keyword evidence="2" id="KW-0378">Hydrolase</keyword>
<dbReference type="Pfam" id="PF22669">
    <property type="entry name" value="Exo_endo_phos2"/>
    <property type="match status" value="1"/>
</dbReference>
<protein>
    <recommendedName>
        <fullName evidence="4">Inositol polyphosphate-related phosphatase domain-containing protein</fullName>
    </recommendedName>
</protein>
<evidence type="ECO:0000256" key="2">
    <source>
        <dbReference type="ARBA" id="ARBA00022801"/>
    </source>
</evidence>
<gene>
    <name evidence="5" type="ORF">ZIOFF_053916</name>
</gene>
<dbReference type="Proteomes" id="UP000734854">
    <property type="component" value="Unassembled WGS sequence"/>
</dbReference>
<organism evidence="5 6">
    <name type="scientific">Zingiber officinale</name>
    <name type="common">Ginger</name>
    <name type="synonym">Amomum zingiber</name>
    <dbReference type="NCBI Taxonomy" id="94328"/>
    <lineage>
        <taxon>Eukaryota</taxon>
        <taxon>Viridiplantae</taxon>
        <taxon>Streptophyta</taxon>
        <taxon>Embryophyta</taxon>
        <taxon>Tracheophyta</taxon>
        <taxon>Spermatophyta</taxon>
        <taxon>Magnoliopsida</taxon>
        <taxon>Liliopsida</taxon>
        <taxon>Zingiberales</taxon>
        <taxon>Zingiberaceae</taxon>
        <taxon>Zingiber</taxon>
    </lineage>
</organism>
<dbReference type="GO" id="GO:0046856">
    <property type="term" value="P:phosphatidylinositol dephosphorylation"/>
    <property type="evidence" value="ECO:0007669"/>
    <property type="project" value="InterPro"/>
</dbReference>
<evidence type="ECO:0000256" key="1">
    <source>
        <dbReference type="ARBA" id="ARBA00010768"/>
    </source>
</evidence>
<dbReference type="PANTHER" id="PTHR45666">
    <property type="entry name" value="TYPE IV INOSITOL POLYPHOSPHATE 5-PHOSPHATASE 9"/>
    <property type="match status" value="1"/>
</dbReference>
<sequence length="497" mass="55490">MKTSTSSSSPASMRTEPTRMPPKSSSWPKTVVCKWLNLNNPESYCDRNTGNFGVIQRRKSCSDKDGSVLTSSELSGGWLVESCESLERPCFGKEMPVCSSHAVEGLRVFVGTWNVGGRPPHGDLGLRDWLISTPSPDIYVLGFQEIVPLNAGNVLGPEDRGPANRWLALIRRMLNPEMPNPCSCASGDLDRGSIKPRVSFSDLLSLELEERDDDGHGSAGQEMYFLASSKQMVGIFLCVWVRAGIADAITSLKVSCVGRGIMGYMGNKGSISMSMTLHGTSFCFVCTHLASGERDGDEIRRNSDVMEIIKRTKFLHSHRTNAARTPETILKHDKIIWLGDLNYRLMASNSIETQALLQRNNWLALLERDQLLIEQRDGGVFAGWEEGRISFPPTYKYKANSDIYAVNPAKSREKRRIPAWCDRILWRGKGMKQMWYVRGESRFSDHRPVYSLFSVQLNQEVETSNGSSAGSSSWGKVQAEELFLVARTQSCMEASRY</sequence>
<dbReference type="InterPro" id="IPR036691">
    <property type="entry name" value="Endo/exonu/phosph_ase_sf"/>
</dbReference>
<reference evidence="5 6" key="1">
    <citation type="submission" date="2020-08" db="EMBL/GenBank/DDBJ databases">
        <title>Plant Genome Project.</title>
        <authorList>
            <person name="Zhang R.-G."/>
        </authorList>
    </citation>
    <scope>NUCLEOTIDE SEQUENCE [LARGE SCALE GENOMIC DNA]</scope>
    <source>
        <tissue evidence="5">Rhizome</tissue>
    </source>
</reference>
<dbReference type="Gene3D" id="3.60.10.10">
    <property type="entry name" value="Endonuclease/exonuclease/phosphatase"/>
    <property type="match status" value="1"/>
</dbReference>
<evidence type="ECO:0000313" key="5">
    <source>
        <dbReference type="EMBL" id="KAG6485379.1"/>
    </source>
</evidence>
<dbReference type="PANTHER" id="PTHR45666:SF15">
    <property type="entry name" value="TYPE I INOSITOL POLYPHOSPHATE 5-PHOSPHATASE 8"/>
    <property type="match status" value="1"/>
</dbReference>
<feature type="region of interest" description="Disordered" evidence="3">
    <location>
        <begin position="1"/>
        <end position="25"/>
    </location>
</feature>
<dbReference type="GO" id="GO:0004439">
    <property type="term" value="F:phosphatidylinositol-4,5-bisphosphate 5-phosphatase activity"/>
    <property type="evidence" value="ECO:0007669"/>
    <property type="project" value="TreeGrafter"/>
</dbReference>
<name>A0A8J5FCZ4_ZINOF</name>
<accession>A0A8J5FCZ4</accession>
<dbReference type="AlphaFoldDB" id="A0A8J5FCZ4"/>
<dbReference type="GO" id="GO:0004445">
    <property type="term" value="F:inositol-polyphosphate 5-phosphatase activity"/>
    <property type="evidence" value="ECO:0007669"/>
    <property type="project" value="InterPro"/>
</dbReference>
<dbReference type="SMART" id="SM00128">
    <property type="entry name" value="IPPc"/>
    <property type="match status" value="1"/>
</dbReference>
<evidence type="ECO:0000313" key="6">
    <source>
        <dbReference type="Proteomes" id="UP000734854"/>
    </source>
</evidence>
<keyword evidence="6" id="KW-1185">Reference proteome</keyword>
<dbReference type="SUPFAM" id="SSF56219">
    <property type="entry name" value="DNase I-like"/>
    <property type="match status" value="1"/>
</dbReference>
<evidence type="ECO:0000259" key="4">
    <source>
        <dbReference type="SMART" id="SM00128"/>
    </source>
</evidence>